<name>A0ACB8AI40_9AGAM</name>
<organism evidence="1 2">
    <name type="scientific">Hygrophoropsis aurantiaca</name>
    <dbReference type="NCBI Taxonomy" id="72124"/>
    <lineage>
        <taxon>Eukaryota</taxon>
        <taxon>Fungi</taxon>
        <taxon>Dikarya</taxon>
        <taxon>Basidiomycota</taxon>
        <taxon>Agaricomycotina</taxon>
        <taxon>Agaricomycetes</taxon>
        <taxon>Agaricomycetidae</taxon>
        <taxon>Boletales</taxon>
        <taxon>Coniophorineae</taxon>
        <taxon>Hygrophoropsidaceae</taxon>
        <taxon>Hygrophoropsis</taxon>
    </lineage>
</organism>
<keyword evidence="2" id="KW-1185">Reference proteome</keyword>
<proteinExistence type="predicted"/>
<reference evidence="1" key="1">
    <citation type="journal article" date="2021" name="New Phytol.">
        <title>Evolutionary innovations through gain and loss of genes in the ectomycorrhizal Boletales.</title>
        <authorList>
            <person name="Wu G."/>
            <person name="Miyauchi S."/>
            <person name="Morin E."/>
            <person name="Kuo A."/>
            <person name="Drula E."/>
            <person name="Varga T."/>
            <person name="Kohler A."/>
            <person name="Feng B."/>
            <person name="Cao Y."/>
            <person name="Lipzen A."/>
            <person name="Daum C."/>
            <person name="Hundley H."/>
            <person name="Pangilinan J."/>
            <person name="Johnson J."/>
            <person name="Barry K."/>
            <person name="LaButti K."/>
            <person name="Ng V."/>
            <person name="Ahrendt S."/>
            <person name="Min B."/>
            <person name="Choi I.G."/>
            <person name="Park H."/>
            <person name="Plett J.M."/>
            <person name="Magnuson J."/>
            <person name="Spatafora J.W."/>
            <person name="Nagy L.G."/>
            <person name="Henrissat B."/>
            <person name="Grigoriev I.V."/>
            <person name="Yang Z.L."/>
            <person name="Xu J."/>
            <person name="Martin F.M."/>
        </authorList>
    </citation>
    <scope>NUCLEOTIDE SEQUENCE</scope>
    <source>
        <strain evidence="1">ATCC 28755</strain>
    </source>
</reference>
<comment type="caution">
    <text evidence="1">The sequence shown here is derived from an EMBL/GenBank/DDBJ whole genome shotgun (WGS) entry which is preliminary data.</text>
</comment>
<evidence type="ECO:0000313" key="2">
    <source>
        <dbReference type="Proteomes" id="UP000790377"/>
    </source>
</evidence>
<accession>A0ACB8AI40</accession>
<dbReference type="EMBL" id="MU267642">
    <property type="protein sequence ID" value="KAH7912863.1"/>
    <property type="molecule type" value="Genomic_DNA"/>
</dbReference>
<gene>
    <name evidence="1" type="ORF">BJ138DRAFT_1147352</name>
</gene>
<evidence type="ECO:0000313" key="1">
    <source>
        <dbReference type="EMBL" id="KAH7912863.1"/>
    </source>
</evidence>
<dbReference type="Proteomes" id="UP000790377">
    <property type="component" value="Unassembled WGS sequence"/>
</dbReference>
<protein>
    <submittedName>
        <fullName evidence="1">Uncharacterized protein</fullName>
    </submittedName>
</protein>
<sequence>MFKPPESSQAADLCDHQFSSPSTNNTDDLCALVTIITENPCHLCRYVITRHSVEDIGLPIHLRFVIDSINVIHPCFLIWLYVINVSMHIRVPINVTILIRVLIGVTIWVQSAAVLHCALI</sequence>